<evidence type="ECO:0000256" key="2">
    <source>
        <dbReference type="ARBA" id="ARBA00022737"/>
    </source>
</evidence>
<evidence type="ECO:0000313" key="4">
    <source>
        <dbReference type="EMBL" id="OEU11888.1"/>
    </source>
</evidence>
<feature type="compositionally biased region" description="Low complexity" evidence="3">
    <location>
        <begin position="566"/>
        <end position="578"/>
    </location>
</feature>
<feature type="compositionally biased region" description="Low complexity" evidence="3">
    <location>
        <begin position="75"/>
        <end position="92"/>
    </location>
</feature>
<keyword evidence="1" id="KW-0880">Kelch repeat</keyword>
<dbReference type="AlphaFoldDB" id="A0A1E7F117"/>
<gene>
    <name evidence="4" type="ORF">FRACYDRAFT_245008</name>
</gene>
<dbReference type="InParanoid" id="A0A1E7F117"/>
<keyword evidence="2" id="KW-0677">Repeat</keyword>
<organism evidence="4 5">
    <name type="scientific">Fragilariopsis cylindrus CCMP1102</name>
    <dbReference type="NCBI Taxonomy" id="635003"/>
    <lineage>
        <taxon>Eukaryota</taxon>
        <taxon>Sar</taxon>
        <taxon>Stramenopiles</taxon>
        <taxon>Ochrophyta</taxon>
        <taxon>Bacillariophyta</taxon>
        <taxon>Bacillariophyceae</taxon>
        <taxon>Bacillariophycidae</taxon>
        <taxon>Bacillariales</taxon>
        <taxon>Bacillariaceae</taxon>
        <taxon>Fragilariopsis</taxon>
    </lineage>
</organism>
<evidence type="ECO:0000256" key="3">
    <source>
        <dbReference type="SAM" id="MobiDB-lite"/>
    </source>
</evidence>
<feature type="compositionally biased region" description="Low complexity" evidence="3">
    <location>
        <begin position="315"/>
        <end position="327"/>
    </location>
</feature>
<feature type="compositionally biased region" description="Low complexity" evidence="3">
    <location>
        <begin position="276"/>
        <end position="286"/>
    </location>
</feature>
<dbReference type="PANTHER" id="PTHR46093:SF3">
    <property type="entry name" value="ACYL-COA-BINDING DOMAIN-CONTAINING PROTEIN 4"/>
    <property type="match status" value="1"/>
</dbReference>
<dbReference type="Gene3D" id="2.120.10.80">
    <property type="entry name" value="Kelch-type beta propeller"/>
    <property type="match status" value="1"/>
</dbReference>
<feature type="region of interest" description="Disordered" evidence="3">
    <location>
        <begin position="556"/>
        <end position="579"/>
    </location>
</feature>
<accession>A0A1E7F117</accession>
<dbReference type="Proteomes" id="UP000095751">
    <property type="component" value="Unassembled WGS sequence"/>
</dbReference>
<dbReference type="PANTHER" id="PTHR46093">
    <property type="entry name" value="ACYL-COA-BINDING DOMAIN-CONTAINING PROTEIN 5"/>
    <property type="match status" value="1"/>
</dbReference>
<reference evidence="4 5" key="1">
    <citation type="submission" date="2016-09" db="EMBL/GenBank/DDBJ databases">
        <title>Extensive genetic diversity and differential bi-allelic expression allows diatom success in the polar Southern Ocean.</title>
        <authorList>
            <consortium name="DOE Joint Genome Institute"/>
            <person name="Mock T."/>
            <person name="Otillar R.P."/>
            <person name="Strauss J."/>
            <person name="Dupont C."/>
            <person name="Frickenhaus S."/>
            <person name="Maumus F."/>
            <person name="Mcmullan M."/>
            <person name="Sanges R."/>
            <person name="Schmutz J."/>
            <person name="Toseland A."/>
            <person name="Valas R."/>
            <person name="Veluchamy A."/>
            <person name="Ward B.J."/>
            <person name="Allen A."/>
            <person name="Barry K."/>
            <person name="Falciatore A."/>
            <person name="Ferrante M."/>
            <person name="Fortunato A.E."/>
            <person name="Gloeckner G."/>
            <person name="Gruber A."/>
            <person name="Hipkin R."/>
            <person name="Janech M."/>
            <person name="Kroth P."/>
            <person name="Leese F."/>
            <person name="Lindquist E."/>
            <person name="Lyon B.R."/>
            <person name="Martin J."/>
            <person name="Mayer C."/>
            <person name="Parker M."/>
            <person name="Quesneville H."/>
            <person name="Raymond J."/>
            <person name="Uhlig C."/>
            <person name="Valentin K.U."/>
            <person name="Worden A.Z."/>
            <person name="Armbrust E.V."/>
            <person name="Bowler C."/>
            <person name="Green B."/>
            <person name="Moulton V."/>
            <person name="Van Oosterhout C."/>
            <person name="Grigoriev I."/>
        </authorList>
    </citation>
    <scope>NUCLEOTIDE SEQUENCE [LARGE SCALE GENOMIC DNA]</scope>
    <source>
        <strain evidence="4 5">CCMP1102</strain>
    </source>
</reference>
<sequence>MSEDVPYTTPTSSNSSTLLPEAIWKNIALNFLSIQDILSLLCVNQRLYKEFNHSVTFWEELSIRDGISCYENENENNNNENKKISTTTTTTTTTEVAATEVAARSAESDSESNSSWRKVKQSYLFRCYKNDPSKIGGGVKWYPIRPYGRNTTIDDREGHISCVLKRNASRRKQEDEVKQLKTEAEAEAAVKQERTVVITGGFSDDDSIYLIHAGTGNDDIDDDTANNVDNVMDRESQIHGLGNKRWRMEQLQPQHRSNFVYGSTLTPLPTIYHNYQQQQKSQQQQQKKNDDEDRTGKKNMETITKKIATEDDDNTNNIDSSSCSSKSPSNIVVIAEMRALRFGGFRAGGYSNETQQVSMLTIKEVVVEDDCTSPPTRRRTGFPGQFFQRQRQEQQQQRRLSSSTWVADWTDIPTTLPSPGVVDLSRAYHSATLLLDRYLVIIGGMKSTASIGSEYVLDTHTWEWIDCISCSTSPSGRHGHSVILDDKRNRLLLFGGGSGSDLLRSGVDNSEVWELRMGEIGNWRKNLKDSLPWTWNKLHDDCNNMNSVGSSSAYVAENDDSADESTTTTGNNSNNDNNKLAPAETLCLGRCHNCIKISRDTVLLFFGSGRPSTNGMIAYDLTTDTFFRQKQHQQQQSNNAAAAAAVAVPRHLTGIGDDAGVYVRGILPKPRFTGIAAFLEDDGYIITHGGYCSQDNDTIGTMDLLDLAPSFRHNKFNGLAIDDQRVSYGEVTNIQAQQTRRNPEAALQQMLETLMNTPREDHQTVARGMLVQMNSGEYPSNGHSLLLMSMIANGNVPLFRSNDEEEEDSSDDGENDDDEYVEEESSMDDGSDDTDD</sequence>
<protein>
    <recommendedName>
        <fullName evidence="6">F-box domain-containing protein</fullName>
    </recommendedName>
</protein>
<feature type="region of interest" description="Disordered" evidence="3">
    <location>
        <begin position="275"/>
        <end position="327"/>
    </location>
</feature>
<dbReference type="InterPro" id="IPR015915">
    <property type="entry name" value="Kelch-typ_b-propeller"/>
</dbReference>
<evidence type="ECO:0000256" key="1">
    <source>
        <dbReference type="ARBA" id="ARBA00022441"/>
    </source>
</evidence>
<proteinExistence type="predicted"/>
<dbReference type="OrthoDB" id="432528at2759"/>
<feature type="compositionally biased region" description="Basic and acidic residues" evidence="3">
    <location>
        <begin position="287"/>
        <end position="309"/>
    </location>
</feature>
<dbReference type="EMBL" id="KV784366">
    <property type="protein sequence ID" value="OEU11888.1"/>
    <property type="molecule type" value="Genomic_DNA"/>
</dbReference>
<dbReference type="SUPFAM" id="SSF50965">
    <property type="entry name" value="Galactose oxidase, central domain"/>
    <property type="match status" value="1"/>
</dbReference>
<feature type="compositionally biased region" description="Acidic residues" evidence="3">
    <location>
        <begin position="803"/>
        <end position="836"/>
    </location>
</feature>
<dbReference type="KEGG" id="fcy:FRACYDRAFT_245008"/>
<dbReference type="InterPro" id="IPR011043">
    <property type="entry name" value="Gal_Oxase/kelch_b-propeller"/>
</dbReference>
<evidence type="ECO:0008006" key="6">
    <source>
        <dbReference type="Google" id="ProtNLM"/>
    </source>
</evidence>
<feature type="region of interest" description="Disordered" evidence="3">
    <location>
        <begin position="73"/>
        <end position="92"/>
    </location>
</feature>
<keyword evidence="5" id="KW-1185">Reference proteome</keyword>
<evidence type="ECO:0000313" key="5">
    <source>
        <dbReference type="Proteomes" id="UP000095751"/>
    </source>
</evidence>
<feature type="region of interest" description="Disordered" evidence="3">
    <location>
        <begin position="799"/>
        <end position="836"/>
    </location>
</feature>
<name>A0A1E7F117_9STRA</name>